<feature type="domain" description="Phasin" evidence="2">
    <location>
        <begin position="264"/>
        <end position="359"/>
    </location>
</feature>
<dbReference type="Proteomes" id="UP000015527">
    <property type="component" value="Unassembled WGS sequence"/>
</dbReference>
<dbReference type="eggNOG" id="COG5490">
    <property type="taxonomic scope" value="Bacteria"/>
</dbReference>
<gene>
    <name evidence="3" type="ORF">L284_01245</name>
</gene>
<dbReference type="AlphaFoldDB" id="T0J5X9"/>
<feature type="compositionally biased region" description="Low complexity" evidence="1">
    <location>
        <begin position="56"/>
        <end position="69"/>
    </location>
</feature>
<organism evidence="3 4">
    <name type="scientific">Novosphingobium lindaniclasticum LE124</name>
    <dbReference type="NCBI Taxonomy" id="1096930"/>
    <lineage>
        <taxon>Bacteria</taxon>
        <taxon>Pseudomonadati</taxon>
        <taxon>Pseudomonadota</taxon>
        <taxon>Alphaproteobacteria</taxon>
        <taxon>Sphingomonadales</taxon>
        <taxon>Sphingomonadaceae</taxon>
        <taxon>Novosphingobium</taxon>
    </lineage>
</organism>
<dbReference type="EMBL" id="ATHL01000011">
    <property type="protein sequence ID" value="EQB19565.1"/>
    <property type="molecule type" value="Genomic_DNA"/>
</dbReference>
<evidence type="ECO:0000259" key="2">
    <source>
        <dbReference type="Pfam" id="PF09361"/>
    </source>
</evidence>
<evidence type="ECO:0000256" key="1">
    <source>
        <dbReference type="SAM" id="MobiDB-lite"/>
    </source>
</evidence>
<feature type="compositionally biased region" description="Polar residues" evidence="1">
    <location>
        <begin position="161"/>
        <end position="171"/>
    </location>
</feature>
<dbReference type="Pfam" id="PF09361">
    <property type="entry name" value="Phasin_2"/>
    <property type="match status" value="1"/>
</dbReference>
<feature type="compositionally biased region" description="Gly residues" evidence="1">
    <location>
        <begin position="43"/>
        <end position="52"/>
    </location>
</feature>
<feature type="compositionally biased region" description="Low complexity" evidence="1">
    <location>
        <begin position="18"/>
        <end position="27"/>
    </location>
</feature>
<dbReference type="InterPro" id="IPR018968">
    <property type="entry name" value="Phasin"/>
</dbReference>
<accession>T0J5X9</accession>
<dbReference type="OrthoDB" id="8479795at2"/>
<comment type="caution">
    <text evidence="3">The sequence shown here is derived from an EMBL/GenBank/DDBJ whole genome shotgun (WGS) entry which is preliminary data.</text>
</comment>
<feature type="compositionally biased region" description="Low complexity" evidence="1">
    <location>
        <begin position="141"/>
        <end position="150"/>
    </location>
</feature>
<protein>
    <recommendedName>
        <fullName evidence="2">Phasin domain-containing protein</fullName>
    </recommendedName>
</protein>
<feature type="compositionally biased region" description="Basic and acidic residues" evidence="1">
    <location>
        <begin position="1"/>
        <end position="17"/>
    </location>
</feature>
<feature type="region of interest" description="Disordered" evidence="1">
    <location>
        <begin position="141"/>
        <end position="171"/>
    </location>
</feature>
<keyword evidence="4" id="KW-1185">Reference proteome</keyword>
<proteinExistence type="predicted"/>
<name>T0J5X9_9SPHN</name>
<evidence type="ECO:0000313" key="3">
    <source>
        <dbReference type="EMBL" id="EQB19565.1"/>
    </source>
</evidence>
<evidence type="ECO:0000313" key="4">
    <source>
        <dbReference type="Proteomes" id="UP000015527"/>
    </source>
</evidence>
<dbReference type="RefSeq" id="WP_021232242.1">
    <property type="nucleotide sequence ID" value="NZ_ATHL01000011.1"/>
</dbReference>
<feature type="compositionally biased region" description="Low complexity" evidence="1">
    <location>
        <begin position="85"/>
        <end position="118"/>
    </location>
</feature>
<feature type="region of interest" description="Disordered" evidence="1">
    <location>
        <begin position="1"/>
        <end position="118"/>
    </location>
</feature>
<sequence length="372" mass="37498">MAGQEETKDDARAEKAYEAAAAKTSAAPLKTDFDVKSSTDGKVGAGRTGAGKTGDAKASSAKSASSASAPLPGLPQPISKPPVSKAPISKPVAPAIAPKPAMSKGPVKAKAPKGPAVEASAVEAPVLTPVAPAVKTPAAKVAAPKPVAPAQKNSLPLPPAQTGTSAGSNAPVSQVAPVAARPDDKVAQDVAARVAAPSAASGKAAEIAEPKTNMFAGLFNPFILEEKTMDISSNFAGFQGAMTEAQAKAKAAFEKSSVAFGEARDFAKGNVEAVIESGKIFAEGLQGMGSELVAESRTAFETFTGDIKELAAAKSPTDFFKLQGDILRKNFDSAVAYGSKNSEAALKLFSDTVAPISGRVSVAVEKARNVAA</sequence>
<dbReference type="PATRIC" id="fig|1096930.3.peg.248"/>
<reference evidence="3 4" key="1">
    <citation type="journal article" date="2013" name="Genome Announc.">
        <title>Genome Sequence of Novosphingobium lindaniclasticum LE124T, Isolated from a Hexachlorocyclohexane Dumpsite.</title>
        <authorList>
            <person name="Saxena A."/>
            <person name="Nayyar N."/>
            <person name="Sangwan N."/>
            <person name="Kumari R."/>
            <person name="Khurana J.P."/>
            <person name="Lal R."/>
        </authorList>
    </citation>
    <scope>NUCLEOTIDE SEQUENCE [LARGE SCALE GENOMIC DNA]</scope>
    <source>
        <strain evidence="3 4">LE124</strain>
    </source>
</reference>